<comment type="caution">
    <text evidence="14">The sequence shown here is derived from an EMBL/GenBank/DDBJ whole genome shotgun (WGS) entry which is preliminary data.</text>
</comment>
<keyword evidence="9" id="KW-0010">Activator</keyword>
<dbReference type="PANTHER" id="PTHR43280">
    <property type="entry name" value="ARAC-FAMILY TRANSCRIPTIONAL REGULATOR"/>
    <property type="match status" value="1"/>
</dbReference>
<dbReference type="EMBL" id="CAKMMG010000009">
    <property type="protein sequence ID" value="CAH1219381.1"/>
    <property type="molecule type" value="Genomic_DNA"/>
</dbReference>
<dbReference type="SUPFAM" id="SSF46689">
    <property type="entry name" value="Homeodomain-like"/>
    <property type="match status" value="2"/>
</dbReference>
<evidence type="ECO:0000256" key="8">
    <source>
        <dbReference type="ARBA" id="ARBA00023125"/>
    </source>
</evidence>
<proteinExistence type="predicted"/>
<comment type="cofactor">
    <cofactor evidence="1">
        <name>Zn(2+)</name>
        <dbReference type="ChEBI" id="CHEBI:29105"/>
    </cofactor>
</comment>
<evidence type="ECO:0000256" key="4">
    <source>
        <dbReference type="ARBA" id="ARBA00022723"/>
    </source>
</evidence>
<dbReference type="PROSITE" id="PS00041">
    <property type="entry name" value="HTH_ARAC_FAMILY_1"/>
    <property type="match status" value="1"/>
</dbReference>
<evidence type="ECO:0000256" key="10">
    <source>
        <dbReference type="ARBA" id="ARBA00023163"/>
    </source>
</evidence>
<evidence type="ECO:0000256" key="9">
    <source>
        <dbReference type="ARBA" id="ARBA00023159"/>
    </source>
</evidence>
<feature type="region of interest" description="Disordered" evidence="12">
    <location>
        <begin position="179"/>
        <end position="199"/>
    </location>
</feature>
<evidence type="ECO:0000256" key="1">
    <source>
        <dbReference type="ARBA" id="ARBA00001947"/>
    </source>
</evidence>
<dbReference type="InterPro" id="IPR018060">
    <property type="entry name" value="HTH_AraC"/>
</dbReference>
<evidence type="ECO:0000256" key="6">
    <source>
        <dbReference type="ARBA" id="ARBA00022833"/>
    </source>
</evidence>
<keyword evidence="2 14" id="KW-0489">Methyltransferase</keyword>
<dbReference type="InterPro" id="IPR004026">
    <property type="entry name" value="Ada_DNA_repair_Zn-bd"/>
</dbReference>
<dbReference type="Gene3D" id="3.40.10.10">
    <property type="entry name" value="DNA Methylphosphotriester Repair Domain"/>
    <property type="match status" value="1"/>
</dbReference>
<evidence type="ECO:0000256" key="7">
    <source>
        <dbReference type="ARBA" id="ARBA00023015"/>
    </source>
</evidence>
<keyword evidence="7" id="KW-0805">Transcription regulation</keyword>
<evidence type="ECO:0000256" key="3">
    <source>
        <dbReference type="ARBA" id="ARBA00022679"/>
    </source>
</evidence>
<dbReference type="Pfam" id="PF12833">
    <property type="entry name" value="HTH_18"/>
    <property type="match status" value="1"/>
</dbReference>
<keyword evidence="10" id="KW-0804">Transcription</keyword>
<evidence type="ECO:0000313" key="14">
    <source>
        <dbReference type="EMBL" id="CAH1219381.1"/>
    </source>
</evidence>
<dbReference type="Proteomes" id="UP000838324">
    <property type="component" value="Unassembled WGS sequence"/>
</dbReference>
<dbReference type="InterPro" id="IPR009057">
    <property type="entry name" value="Homeodomain-like_sf"/>
</dbReference>
<dbReference type="InterPro" id="IPR016220">
    <property type="entry name" value="Me-P-triester_DNA_alkyl-Trfase"/>
</dbReference>
<keyword evidence="3 14" id="KW-0808">Transferase</keyword>
<accession>A0ABM9CQT9</accession>
<feature type="compositionally biased region" description="Basic and acidic residues" evidence="12">
    <location>
        <begin position="188"/>
        <end position="199"/>
    </location>
</feature>
<dbReference type="InterPro" id="IPR018062">
    <property type="entry name" value="HTH_AraC-typ_CS"/>
</dbReference>
<keyword evidence="8" id="KW-0238">DNA-binding</keyword>
<dbReference type="RefSeq" id="WP_236336587.1">
    <property type="nucleotide sequence ID" value="NZ_CAKMMG010000009.1"/>
</dbReference>
<dbReference type="PIRSF" id="PIRSF000408">
    <property type="entry name" value="Alkyltransferas_AdaA"/>
    <property type="match status" value="1"/>
</dbReference>
<dbReference type="SUPFAM" id="SSF57884">
    <property type="entry name" value="Ada DNA repair protein, N-terminal domain (N-Ada 10)"/>
    <property type="match status" value="1"/>
</dbReference>
<name>A0ABM9CQT9_9BACL</name>
<evidence type="ECO:0000313" key="15">
    <source>
        <dbReference type="Proteomes" id="UP000838324"/>
    </source>
</evidence>
<keyword evidence="15" id="KW-1185">Reference proteome</keyword>
<sequence>MDQITFERIYDSVVKREPTYDGVYYTAVLTTRIVCRPSCRARTPKAGNVEFYTSLEEATRAGFRPCKRCRPEEGGVLRPDAVLAAQADAIMEAQLAEKLTLPVLAEQLKVSPFHLQRTYTRVTGQSPAVKLDQLRIAKACGLLATTDLPVAEIGRAVGFQGASHFAAWFARKNGVPPTDYRNQYKGGNSHEEHQEQRNR</sequence>
<keyword evidence="5" id="KW-0227">DNA damage</keyword>
<dbReference type="EC" id="2.1.1.-" evidence="14"/>
<dbReference type="GO" id="GO:0008168">
    <property type="term" value="F:methyltransferase activity"/>
    <property type="evidence" value="ECO:0007669"/>
    <property type="project" value="UniProtKB-KW"/>
</dbReference>
<protein>
    <submittedName>
        <fullName evidence="14">Bifunctional transcriptional activator/DNA repair enzyme AdaA</fullName>
        <ecNumber evidence="14">2.1.1.-</ecNumber>
    </submittedName>
</protein>
<dbReference type="PROSITE" id="PS01124">
    <property type="entry name" value="HTH_ARAC_FAMILY_2"/>
    <property type="match status" value="1"/>
</dbReference>
<gene>
    <name evidence="14" type="primary">adaA</name>
    <name evidence="14" type="ORF">PAECIP111892_04736</name>
</gene>
<evidence type="ECO:0000256" key="12">
    <source>
        <dbReference type="SAM" id="MobiDB-lite"/>
    </source>
</evidence>
<keyword evidence="11" id="KW-0234">DNA repair</keyword>
<organism evidence="14 15">
    <name type="scientific">Paenibacillus auburnensis</name>
    <dbReference type="NCBI Taxonomy" id="2905649"/>
    <lineage>
        <taxon>Bacteria</taxon>
        <taxon>Bacillati</taxon>
        <taxon>Bacillota</taxon>
        <taxon>Bacilli</taxon>
        <taxon>Bacillales</taxon>
        <taxon>Paenibacillaceae</taxon>
        <taxon>Paenibacillus</taxon>
    </lineage>
</organism>
<evidence type="ECO:0000256" key="11">
    <source>
        <dbReference type="ARBA" id="ARBA00023204"/>
    </source>
</evidence>
<evidence type="ECO:0000259" key="13">
    <source>
        <dbReference type="PROSITE" id="PS01124"/>
    </source>
</evidence>
<keyword evidence="4" id="KW-0479">Metal-binding</keyword>
<dbReference type="PANTHER" id="PTHR43280:SF2">
    <property type="entry name" value="HTH-TYPE TRANSCRIPTIONAL REGULATOR EXSA"/>
    <property type="match status" value="1"/>
</dbReference>
<feature type="domain" description="HTH araC/xylS-type" evidence="13">
    <location>
        <begin position="85"/>
        <end position="183"/>
    </location>
</feature>
<dbReference type="SMART" id="SM00342">
    <property type="entry name" value="HTH_ARAC"/>
    <property type="match status" value="1"/>
</dbReference>
<evidence type="ECO:0000256" key="2">
    <source>
        <dbReference type="ARBA" id="ARBA00022603"/>
    </source>
</evidence>
<dbReference type="InterPro" id="IPR035451">
    <property type="entry name" value="Ada-like_dom_sf"/>
</dbReference>
<dbReference type="Pfam" id="PF02805">
    <property type="entry name" value="Ada_Zn_binding"/>
    <property type="match status" value="1"/>
</dbReference>
<evidence type="ECO:0000256" key="5">
    <source>
        <dbReference type="ARBA" id="ARBA00022763"/>
    </source>
</evidence>
<keyword evidence="6" id="KW-0862">Zinc</keyword>
<reference evidence="14" key="1">
    <citation type="submission" date="2022-01" db="EMBL/GenBank/DDBJ databases">
        <authorList>
            <person name="Criscuolo A."/>
        </authorList>
    </citation>
    <scope>NUCLEOTIDE SEQUENCE</scope>
    <source>
        <strain evidence="14">CIP111892</strain>
    </source>
</reference>
<dbReference type="GO" id="GO:0032259">
    <property type="term" value="P:methylation"/>
    <property type="evidence" value="ECO:0007669"/>
    <property type="project" value="UniProtKB-KW"/>
</dbReference>
<dbReference type="Gene3D" id="1.10.10.60">
    <property type="entry name" value="Homeodomain-like"/>
    <property type="match status" value="1"/>
</dbReference>